<proteinExistence type="predicted"/>
<gene>
    <name evidence="1" type="ORF">DTL42_10020</name>
</gene>
<evidence type="ECO:0000313" key="1">
    <source>
        <dbReference type="EMBL" id="RCS51886.1"/>
    </source>
</evidence>
<protein>
    <submittedName>
        <fullName evidence="1">Uncharacterized protein</fullName>
    </submittedName>
</protein>
<accession>A0A368KV13</accession>
<comment type="caution">
    <text evidence="1">The sequence shown here is derived from an EMBL/GenBank/DDBJ whole genome shotgun (WGS) entry which is preliminary data.</text>
</comment>
<evidence type="ECO:0000313" key="2">
    <source>
        <dbReference type="Proteomes" id="UP000253562"/>
    </source>
</evidence>
<dbReference type="EMBL" id="QPEX01000017">
    <property type="protein sequence ID" value="RCS51886.1"/>
    <property type="molecule type" value="Genomic_DNA"/>
</dbReference>
<organism evidence="1 2">
    <name type="scientific">Bremerella cremea</name>
    <dbReference type="NCBI Taxonomy" id="1031537"/>
    <lineage>
        <taxon>Bacteria</taxon>
        <taxon>Pseudomonadati</taxon>
        <taxon>Planctomycetota</taxon>
        <taxon>Planctomycetia</taxon>
        <taxon>Pirellulales</taxon>
        <taxon>Pirellulaceae</taxon>
        <taxon>Bremerella</taxon>
    </lineage>
</organism>
<sequence>MALGAGQLFLTAPLFRHDEFRIARGGDEYFPPSMSLSTSLVNKEAFPVDIAFLRRSDLIGE</sequence>
<dbReference type="Proteomes" id="UP000253562">
    <property type="component" value="Unassembled WGS sequence"/>
</dbReference>
<reference evidence="1 2" key="1">
    <citation type="submission" date="2018-07" db="EMBL/GenBank/DDBJ databases">
        <title>Comparative genomes isolates from brazilian mangrove.</title>
        <authorList>
            <person name="De Araujo J.E."/>
            <person name="Taketani R.G."/>
            <person name="Silva M.C.P."/>
            <person name="Lourenco M.V."/>
            <person name="Oliveira V.M."/>
            <person name="Andreote F.D."/>
        </authorList>
    </citation>
    <scope>NUCLEOTIDE SEQUENCE [LARGE SCALE GENOMIC DNA]</scope>
    <source>
        <strain evidence="1 2">HEX PRIS-MGV</strain>
    </source>
</reference>
<name>A0A368KV13_9BACT</name>
<dbReference type="AlphaFoldDB" id="A0A368KV13"/>